<evidence type="ECO:0000259" key="7">
    <source>
        <dbReference type="Pfam" id="PF05140"/>
    </source>
</evidence>
<evidence type="ECO:0000256" key="2">
    <source>
        <dbReference type="ARBA" id="ARBA00022692"/>
    </source>
</evidence>
<comment type="subcellular location">
    <subcellularLocation>
        <location evidence="1">Membrane</location>
        <topology evidence="1">Multi-pass membrane protein</topology>
    </subcellularLocation>
</comment>
<name>A0A8J3EWN0_9BACI</name>
<feature type="transmembrane region" description="Helical" evidence="6">
    <location>
        <begin position="466"/>
        <end position="489"/>
    </location>
</feature>
<gene>
    <name evidence="8" type="primary">resB</name>
    <name evidence="8" type="ORF">GCM10007380_11510</name>
</gene>
<dbReference type="InterPro" id="IPR007816">
    <property type="entry name" value="ResB-like_domain"/>
</dbReference>
<dbReference type="AlphaFoldDB" id="A0A8J3EWN0"/>
<organism evidence="8 9">
    <name type="scientific">Gottfriedia solisilvae</name>
    <dbReference type="NCBI Taxonomy" id="1516104"/>
    <lineage>
        <taxon>Bacteria</taxon>
        <taxon>Bacillati</taxon>
        <taxon>Bacillota</taxon>
        <taxon>Bacilli</taxon>
        <taxon>Bacillales</taxon>
        <taxon>Bacillaceae</taxon>
        <taxon>Gottfriedia</taxon>
    </lineage>
</organism>
<dbReference type="GO" id="GO:0017004">
    <property type="term" value="P:cytochrome complex assembly"/>
    <property type="evidence" value="ECO:0007669"/>
    <property type="project" value="UniProtKB-KW"/>
</dbReference>
<evidence type="ECO:0000313" key="8">
    <source>
        <dbReference type="EMBL" id="GGI12168.1"/>
    </source>
</evidence>
<accession>A0A8J3EWN0</accession>
<keyword evidence="3" id="KW-0201">Cytochrome c-type biogenesis</keyword>
<evidence type="ECO:0000256" key="4">
    <source>
        <dbReference type="ARBA" id="ARBA00022989"/>
    </source>
</evidence>
<dbReference type="EMBL" id="BMHB01000001">
    <property type="protein sequence ID" value="GGI12168.1"/>
    <property type="molecule type" value="Genomic_DNA"/>
</dbReference>
<evidence type="ECO:0000313" key="9">
    <source>
        <dbReference type="Proteomes" id="UP000626244"/>
    </source>
</evidence>
<evidence type="ECO:0000256" key="3">
    <source>
        <dbReference type="ARBA" id="ARBA00022748"/>
    </source>
</evidence>
<protein>
    <submittedName>
        <fullName evidence="8">Cytochrome c biogenesis protein ResB</fullName>
    </submittedName>
</protein>
<comment type="caution">
    <text evidence="8">The sequence shown here is derived from an EMBL/GenBank/DDBJ whole genome shotgun (WGS) entry which is preliminary data.</text>
</comment>
<dbReference type="RefSeq" id="WP_087999366.1">
    <property type="nucleotide sequence ID" value="NZ_BMHB01000001.1"/>
</dbReference>
<evidence type="ECO:0000256" key="6">
    <source>
        <dbReference type="SAM" id="Phobius"/>
    </source>
</evidence>
<keyword evidence="4 6" id="KW-1133">Transmembrane helix</keyword>
<proteinExistence type="predicted"/>
<keyword evidence="2 6" id="KW-0812">Transmembrane</keyword>
<dbReference type="Proteomes" id="UP000626244">
    <property type="component" value="Unassembled WGS sequence"/>
</dbReference>
<keyword evidence="9" id="KW-1185">Reference proteome</keyword>
<dbReference type="PANTHER" id="PTHR31566">
    <property type="entry name" value="CYTOCHROME C BIOGENESIS PROTEIN CCS1, CHLOROPLASTIC"/>
    <property type="match status" value="1"/>
</dbReference>
<dbReference type="GO" id="GO:0016020">
    <property type="term" value="C:membrane"/>
    <property type="evidence" value="ECO:0007669"/>
    <property type="project" value="UniProtKB-SubCell"/>
</dbReference>
<feature type="transmembrane region" description="Helical" evidence="6">
    <location>
        <begin position="214"/>
        <end position="232"/>
    </location>
</feature>
<feature type="domain" description="ResB-like" evidence="7">
    <location>
        <begin position="430"/>
        <end position="519"/>
    </location>
</feature>
<evidence type="ECO:0000256" key="1">
    <source>
        <dbReference type="ARBA" id="ARBA00004141"/>
    </source>
</evidence>
<keyword evidence="5 6" id="KW-0472">Membrane</keyword>
<sequence length="540" mass="62122">METFKCECGHLNHVGTVICESCGKPQDETATDLLDMKYEGTARRSIVNNQTFIDKVWTFFSSVKVAVVIIVITLIAAALGTIFPQRDLLPPTADPTTYYQDEYGTFGKIYDFIGLDNTFNSWWFMLLVASIGISLVICSLDRIVPLYKALNKQTVTRHPGFLKRQRMFGTTKVENITEEIEKAKKSLIKKRYKIREENGNILAEKGRFSRWGPYVNHIGLIIFLIGVMLRYVPGMYLDKALWVQEGELKPIVGTNQNYYIKLNDFHMETYNKKTEGKVYEEAIERFGNDKIPKNYQADVTLYKRQGNLIPGEEPKLTKVKDFNIRVNEPLKFQNFALYQVDYKIGEFSAFLFTLEDKKTGKKLGPLKVDLQNPKEVYDLKNGYKVELRNYFPDFYFNSDGVPDTKTRKPNNPAFVFKMTTPETPKGEVAFVAIKQNIEPDGVNKYKMTFAGIETKDSTGLTVRKDLTLWLLGIGGTIFMIGVIQGMYWYHRRVWIQNQDGEIWIAAFTNKNYYGLKQELKKVLGDTKIELPIDQQSEKSV</sequence>
<evidence type="ECO:0000256" key="5">
    <source>
        <dbReference type="ARBA" id="ARBA00023136"/>
    </source>
</evidence>
<reference evidence="9" key="1">
    <citation type="journal article" date="2019" name="Int. J. Syst. Evol. Microbiol.">
        <title>The Global Catalogue of Microorganisms (GCM) 10K type strain sequencing project: providing services to taxonomists for standard genome sequencing and annotation.</title>
        <authorList>
            <consortium name="The Broad Institute Genomics Platform"/>
            <consortium name="The Broad Institute Genome Sequencing Center for Infectious Disease"/>
            <person name="Wu L."/>
            <person name="Ma J."/>
        </authorList>
    </citation>
    <scope>NUCLEOTIDE SEQUENCE [LARGE SCALE GENOMIC DNA]</scope>
    <source>
        <strain evidence="9">CGMCC 1.14993</strain>
    </source>
</reference>
<dbReference type="Pfam" id="PF05140">
    <property type="entry name" value="ResB"/>
    <property type="match status" value="2"/>
</dbReference>
<feature type="transmembrane region" description="Helical" evidence="6">
    <location>
        <begin position="65"/>
        <end position="83"/>
    </location>
</feature>
<feature type="transmembrane region" description="Helical" evidence="6">
    <location>
        <begin position="122"/>
        <end position="144"/>
    </location>
</feature>
<dbReference type="PANTHER" id="PTHR31566:SF0">
    <property type="entry name" value="CYTOCHROME C BIOGENESIS PROTEIN CCS1, CHLOROPLASTIC"/>
    <property type="match status" value="1"/>
</dbReference>
<dbReference type="OrthoDB" id="9770923at2"/>
<dbReference type="InterPro" id="IPR023494">
    <property type="entry name" value="Cyt_c_bgen_Ccs1/CcsB/ResB"/>
</dbReference>
<feature type="domain" description="ResB-like" evidence="7">
    <location>
        <begin position="63"/>
        <end position="429"/>
    </location>
</feature>